<dbReference type="PROSITE" id="PS51354">
    <property type="entry name" value="GLUTAREDOXIN_2"/>
    <property type="match status" value="1"/>
</dbReference>
<name>A0ABR2WQZ1_9FUNG</name>
<keyword evidence="1" id="KW-0249">Electron transport</keyword>
<organism evidence="2 3">
    <name type="scientific">Basidiobolus ranarum</name>
    <dbReference type="NCBI Taxonomy" id="34480"/>
    <lineage>
        <taxon>Eukaryota</taxon>
        <taxon>Fungi</taxon>
        <taxon>Fungi incertae sedis</taxon>
        <taxon>Zoopagomycota</taxon>
        <taxon>Entomophthoromycotina</taxon>
        <taxon>Basidiobolomycetes</taxon>
        <taxon>Basidiobolales</taxon>
        <taxon>Basidiobolaceae</taxon>
        <taxon>Basidiobolus</taxon>
    </lineage>
</organism>
<dbReference type="InterPro" id="IPR052565">
    <property type="entry name" value="Glutaredoxin-like_YDR286C"/>
</dbReference>
<protein>
    <recommendedName>
        <fullName evidence="1">Glutaredoxin-like protein</fullName>
    </recommendedName>
</protein>
<accession>A0ABR2WQZ1</accession>
<dbReference type="SUPFAM" id="SSF52833">
    <property type="entry name" value="Thioredoxin-like"/>
    <property type="match status" value="1"/>
</dbReference>
<gene>
    <name evidence="2" type="ORF">K7432_009070</name>
</gene>
<dbReference type="InterPro" id="IPR036249">
    <property type="entry name" value="Thioredoxin-like_sf"/>
</dbReference>
<evidence type="ECO:0000313" key="2">
    <source>
        <dbReference type="EMBL" id="KAK9763884.1"/>
    </source>
</evidence>
<dbReference type="Gene3D" id="3.40.30.10">
    <property type="entry name" value="Glutaredoxin"/>
    <property type="match status" value="1"/>
</dbReference>
<comment type="caution">
    <text evidence="2">The sequence shown here is derived from an EMBL/GenBank/DDBJ whole genome shotgun (WGS) entry which is preliminary data.</text>
</comment>
<sequence length="88" mass="10400">MSSKRMLLTLFGSKGCDLCHEAKNTLLKVRKIYPFEFKEIDIQQPENRKKWEKYTFDIPVLHLNGEEIMMHSVDETKLTDTLKKKLAE</sequence>
<reference evidence="2 3" key="1">
    <citation type="submission" date="2023-04" db="EMBL/GenBank/DDBJ databases">
        <title>Genome of Basidiobolus ranarum AG-B5.</title>
        <authorList>
            <person name="Stajich J.E."/>
            <person name="Carter-House D."/>
            <person name="Gryganskyi A."/>
        </authorList>
    </citation>
    <scope>NUCLEOTIDE SEQUENCE [LARGE SCALE GENOMIC DNA]</scope>
    <source>
        <strain evidence="2 3">AG-B5</strain>
    </source>
</reference>
<proteinExistence type="inferred from homology"/>
<keyword evidence="1" id="KW-0813">Transport</keyword>
<dbReference type="PANTHER" id="PTHR33558:SF1">
    <property type="entry name" value="GLUTAREDOXIN-LIKE PROTEIN C5ORF63 HOMOLOG"/>
    <property type="match status" value="1"/>
</dbReference>
<dbReference type="InterPro" id="IPR008554">
    <property type="entry name" value="Glutaredoxin-like"/>
</dbReference>
<evidence type="ECO:0000256" key="1">
    <source>
        <dbReference type="RuleBase" id="RU363082"/>
    </source>
</evidence>
<dbReference type="Pfam" id="PF05768">
    <property type="entry name" value="Glrx-like"/>
    <property type="match status" value="1"/>
</dbReference>
<dbReference type="EMBL" id="JASJQH010000537">
    <property type="protein sequence ID" value="KAK9763884.1"/>
    <property type="molecule type" value="Genomic_DNA"/>
</dbReference>
<keyword evidence="3" id="KW-1185">Reference proteome</keyword>
<evidence type="ECO:0000313" key="3">
    <source>
        <dbReference type="Proteomes" id="UP001479436"/>
    </source>
</evidence>
<dbReference type="Proteomes" id="UP001479436">
    <property type="component" value="Unassembled WGS sequence"/>
</dbReference>
<dbReference type="PANTHER" id="PTHR33558">
    <property type="entry name" value="GLUTAREDOXIN-LIKE PROTEIN C5ORF63 HOMOLOG"/>
    <property type="match status" value="1"/>
</dbReference>
<comment type="similarity">
    <text evidence="1">Belongs to the glutaredoxin family.</text>
</comment>